<evidence type="ECO:0000313" key="3">
    <source>
        <dbReference type="Proteomes" id="UP000651452"/>
    </source>
</evidence>
<feature type="region of interest" description="Disordered" evidence="1">
    <location>
        <begin position="101"/>
        <end position="182"/>
    </location>
</feature>
<comment type="caution">
    <text evidence="2">The sequence shown here is derived from an EMBL/GenBank/DDBJ whole genome shotgun (WGS) entry which is preliminary data.</text>
</comment>
<evidence type="ECO:0000313" key="2">
    <source>
        <dbReference type="EMBL" id="KAF9692916.1"/>
    </source>
</evidence>
<dbReference type="OrthoDB" id="3789154at2759"/>
<protein>
    <submittedName>
        <fullName evidence="2">Uncharacterized protein</fullName>
    </submittedName>
</protein>
<feature type="compositionally biased region" description="Low complexity" evidence="1">
    <location>
        <begin position="159"/>
        <end position="175"/>
    </location>
</feature>
<dbReference type="Proteomes" id="UP000651452">
    <property type="component" value="Unassembled WGS sequence"/>
</dbReference>
<reference evidence="2" key="2">
    <citation type="submission" date="2020-09" db="EMBL/GenBank/DDBJ databases">
        <title>Reference genome assembly for Australian Ascochyta lentis isolate Al4.</title>
        <authorList>
            <person name="Lee R.C."/>
            <person name="Farfan-Caceres L.M."/>
            <person name="Debler J.W."/>
            <person name="Williams A.H."/>
            <person name="Henares B.M."/>
        </authorList>
    </citation>
    <scope>NUCLEOTIDE SEQUENCE</scope>
    <source>
        <strain evidence="2">Al4</strain>
    </source>
</reference>
<keyword evidence="3" id="KW-1185">Reference proteome</keyword>
<gene>
    <name evidence="2" type="ORF">EKO04_009163</name>
</gene>
<feature type="compositionally biased region" description="Basic and acidic residues" evidence="1">
    <location>
        <begin position="129"/>
        <end position="141"/>
    </location>
</feature>
<accession>A0A8H7MC30</accession>
<dbReference type="AlphaFoldDB" id="A0A8H7MC30"/>
<name>A0A8H7MC30_9PLEO</name>
<dbReference type="EMBL" id="RZGK01000017">
    <property type="protein sequence ID" value="KAF9692916.1"/>
    <property type="molecule type" value="Genomic_DNA"/>
</dbReference>
<organism evidence="2 3">
    <name type="scientific">Ascochyta lentis</name>
    <dbReference type="NCBI Taxonomy" id="205686"/>
    <lineage>
        <taxon>Eukaryota</taxon>
        <taxon>Fungi</taxon>
        <taxon>Dikarya</taxon>
        <taxon>Ascomycota</taxon>
        <taxon>Pezizomycotina</taxon>
        <taxon>Dothideomycetes</taxon>
        <taxon>Pleosporomycetidae</taxon>
        <taxon>Pleosporales</taxon>
        <taxon>Pleosporineae</taxon>
        <taxon>Didymellaceae</taxon>
        <taxon>Ascochyta</taxon>
    </lineage>
</organism>
<feature type="compositionally biased region" description="Polar residues" evidence="1">
    <location>
        <begin position="147"/>
        <end position="158"/>
    </location>
</feature>
<proteinExistence type="predicted"/>
<reference evidence="2" key="1">
    <citation type="submission" date="2018-12" db="EMBL/GenBank/DDBJ databases">
        <authorList>
            <person name="Syme R.A."/>
            <person name="Farfan-Caceres L."/>
            <person name="Lichtenzveig J."/>
        </authorList>
    </citation>
    <scope>NUCLEOTIDE SEQUENCE</scope>
    <source>
        <strain evidence="2">Al4</strain>
    </source>
</reference>
<evidence type="ECO:0000256" key="1">
    <source>
        <dbReference type="SAM" id="MobiDB-lite"/>
    </source>
</evidence>
<sequence length="182" mass="19960">MAPKKIPNSLQKSNIENAELRSGYGDMHAHRNAASMAAHVADLRSRGIIDEKMAVELLKPSTNREQPEMTSVVTAERHRLKRDKEMEKFVEDYQAGRIDEWGNAVAPQPTAGAQGPVLQEQDTDSETVTIDRNENDGGRNESDDESSNLTDTSNVQTQPEPLAASAPKKSSPEASTPLPKVR</sequence>